<dbReference type="GO" id="GO:0006139">
    <property type="term" value="P:nucleobase-containing compound metabolic process"/>
    <property type="evidence" value="ECO:0007669"/>
    <property type="project" value="InterPro"/>
</dbReference>
<dbReference type="GO" id="GO:0003729">
    <property type="term" value="F:mRNA binding"/>
    <property type="evidence" value="ECO:0007669"/>
    <property type="project" value="TreeGrafter"/>
</dbReference>
<evidence type="ECO:0000313" key="3">
    <source>
        <dbReference type="Proteomes" id="UP000267250"/>
    </source>
</evidence>
<dbReference type="Pfam" id="PF00575">
    <property type="entry name" value="S1"/>
    <property type="match status" value="1"/>
</dbReference>
<dbReference type="Proteomes" id="UP000267250">
    <property type="component" value="Chromosome"/>
</dbReference>
<dbReference type="InterPro" id="IPR055179">
    <property type="entry name" value="Tex-like_central_region"/>
</dbReference>
<dbReference type="InterPro" id="IPR032639">
    <property type="entry name" value="Tex_YqgF"/>
</dbReference>
<dbReference type="InterPro" id="IPR044146">
    <property type="entry name" value="S1_Tex"/>
</dbReference>
<dbReference type="SUPFAM" id="SSF50249">
    <property type="entry name" value="Nucleic acid-binding proteins"/>
    <property type="match status" value="1"/>
</dbReference>
<dbReference type="SUPFAM" id="SSF47781">
    <property type="entry name" value="RuvA domain 2-like"/>
    <property type="match status" value="2"/>
</dbReference>
<dbReference type="FunFam" id="1.10.150.310:FF:000001">
    <property type="entry name" value="RNA-binding transcriptional accessory protein"/>
    <property type="match status" value="1"/>
</dbReference>
<feature type="domain" description="S1 motif" evidence="1">
    <location>
        <begin position="649"/>
        <end position="718"/>
    </location>
</feature>
<dbReference type="Gene3D" id="1.10.150.310">
    <property type="entry name" value="Tex RuvX-like domain-like"/>
    <property type="match status" value="1"/>
</dbReference>
<evidence type="ECO:0000313" key="2">
    <source>
        <dbReference type="EMBL" id="AZR74599.1"/>
    </source>
</evidence>
<dbReference type="PROSITE" id="PS50126">
    <property type="entry name" value="S1"/>
    <property type="match status" value="1"/>
</dbReference>
<dbReference type="FunFam" id="3.30.420.140:FF:000001">
    <property type="entry name" value="RNA-binding transcriptional accessory protein"/>
    <property type="match status" value="1"/>
</dbReference>
<dbReference type="Pfam" id="PF17674">
    <property type="entry name" value="HHH_9"/>
    <property type="match status" value="1"/>
</dbReference>
<dbReference type="GO" id="GO:0005737">
    <property type="term" value="C:cytoplasm"/>
    <property type="evidence" value="ECO:0007669"/>
    <property type="project" value="UniProtKB-ARBA"/>
</dbReference>
<dbReference type="InterPro" id="IPR050437">
    <property type="entry name" value="Ribos_protein_bS1-like"/>
</dbReference>
<sequence>MSQHIYQRLAEELNLKLGQVERTVTLLDEGNTIPFIARYRKEVTGSLNEEQLRNLADRLNYLRNLEARKEEVIRLIDEQGKLTPELKEAILSAQILQEVEDLYRPYRPKRRTRATKAKEQGLEPLALTILAQELTSGDLEALAAEYIDPEKELEDVEAVLQGARDIIAEMISDDAEVRKFIRKYTFDEGIIQSEGKTEEITKFEMYYDYKEAVKKIPPHRILAINRGEKEEVLKVKIITPVEQILAELEKRIITNENSIFVEQLKMAIEDSYNRLMAPSIEREIRSYLTEQAEEYAFEIFKTNLRNLLLQPPVRDKVVMGIDPGYRTGSKVVVVDETGKLLDTATIYPHPPQNEIEEAKEILKKLIDQYRVDIIAIGNGTASRETELLIANLINEISDKVQYIVVDEAGASVYSASKLAREEFPELDVSMRGAVSIARRLQDPLAELVKIDPKSIGVGMYQHDVNQTRLGECLNAVVESVVNYVGVDLNTASPSLLQYVSGINAGVAKNIVKYREENGKFSSRKELKNVPRLGEKTFVQAAGFLRIPDSKEDPFANTPIHPESYDLAEKMLAECNYLPEDLLDREKLPQIKEDISKLDIKALAEKLNAGLPTLQDIAQALMRPGRDPREELPKPVFRTDVMTIEDLKPDMILQGTVRNVVPFGAFVDIGVKEDGLVHISEMSYDYVKDPLDVVSVGDIIKVKVLKVDQERRRIALTMKL</sequence>
<dbReference type="InterPro" id="IPR041692">
    <property type="entry name" value="HHH_9"/>
</dbReference>
<dbReference type="Pfam" id="PF09371">
    <property type="entry name" value="Tex_N"/>
    <property type="match status" value="1"/>
</dbReference>
<dbReference type="Gene3D" id="1.10.3500.10">
    <property type="entry name" value="Tex N-terminal region-like"/>
    <property type="match status" value="1"/>
</dbReference>
<dbReference type="EMBL" id="CP016379">
    <property type="protein sequence ID" value="AZR74599.1"/>
    <property type="molecule type" value="Genomic_DNA"/>
</dbReference>
<dbReference type="GO" id="GO:0006412">
    <property type="term" value="P:translation"/>
    <property type="evidence" value="ECO:0007669"/>
    <property type="project" value="TreeGrafter"/>
</dbReference>
<dbReference type="PANTHER" id="PTHR10724:SF10">
    <property type="entry name" value="S1 RNA-BINDING DOMAIN-CONTAINING PROTEIN 1"/>
    <property type="match status" value="1"/>
</dbReference>
<dbReference type="CDD" id="cd05685">
    <property type="entry name" value="S1_Tex"/>
    <property type="match status" value="1"/>
</dbReference>
<dbReference type="InterPro" id="IPR018974">
    <property type="entry name" value="Tex-like_N"/>
</dbReference>
<dbReference type="Pfam" id="PF16921">
    <property type="entry name" value="Tex_YqgF"/>
    <property type="match status" value="1"/>
</dbReference>
<dbReference type="Pfam" id="PF22706">
    <property type="entry name" value="Tex_central_region"/>
    <property type="match status" value="1"/>
</dbReference>
<reference evidence="2 3" key="1">
    <citation type="submission" date="2016-07" db="EMBL/GenBank/DDBJ databases">
        <title>Genome and transcriptome analysis of iron-reducing fermentative bacteria Anoxybacter fermentans.</title>
        <authorList>
            <person name="Zeng X."/>
            <person name="Shao Z."/>
        </authorList>
    </citation>
    <scope>NUCLEOTIDE SEQUENCE [LARGE SCALE GENOMIC DNA]</scope>
    <source>
        <strain evidence="2 3">DY22613</strain>
    </source>
</reference>
<dbReference type="SUPFAM" id="SSF158832">
    <property type="entry name" value="Tex N-terminal region-like"/>
    <property type="match status" value="1"/>
</dbReference>
<dbReference type="Pfam" id="PF12836">
    <property type="entry name" value="HHH_3"/>
    <property type="match status" value="1"/>
</dbReference>
<dbReference type="PANTHER" id="PTHR10724">
    <property type="entry name" value="30S RIBOSOMAL PROTEIN S1"/>
    <property type="match status" value="1"/>
</dbReference>
<dbReference type="InterPro" id="IPR012340">
    <property type="entry name" value="NA-bd_OB-fold"/>
</dbReference>
<dbReference type="KEGG" id="aft:BBF96_15185"/>
<evidence type="ECO:0000259" key="1">
    <source>
        <dbReference type="PROSITE" id="PS50126"/>
    </source>
</evidence>
<dbReference type="Gene3D" id="2.40.50.140">
    <property type="entry name" value="Nucleic acid-binding proteins"/>
    <property type="match status" value="1"/>
</dbReference>
<dbReference type="OrthoDB" id="9804714at2"/>
<dbReference type="InterPro" id="IPR003029">
    <property type="entry name" value="S1_domain"/>
</dbReference>
<gene>
    <name evidence="2" type="ORF">BBF96_15185</name>
</gene>
<dbReference type="GO" id="GO:0003735">
    <property type="term" value="F:structural constituent of ribosome"/>
    <property type="evidence" value="ECO:0007669"/>
    <property type="project" value="TreeGrafter"/>
</dbReference>
<dbReference type="InterPro" id="IPR012337">
    <property type="entry name" value="RNaseH-like_sf"/>
</dbReference>
<dbReference type="InterPro" id="IPR006641">
    <property type="entry name" value="YqgF/RNaseH-like_dom"/>
</dbReference>
<dbReference type="InterPro" id="IPR037027">
    <property type="entry name" value="YqgF/RNaseH-like_dom_sf"/>
</dbReference>
<dbReference type="FunFam" id="2.40.50.140:FF:000051">
    <property type="entry name" value="RNA-binding transcriptional accessory protein"/>
    <property type="match status" value="1"/>
</dbReference>
<dbReference type="RefSeq" id="WP_127017961.1">
    <property type="nucleotide sequence ID" value="NZ_CP016379.1"/>
</dbReference>
<dbReference type="Gene3D" id="1.10.10.650">
    <property type="entry name" value="RuvA domain 2-like"/>
    <property type="match status" value="1"/>
</dbReference>
<dbReference type="Gene3D" id="3.30.420.140">
    <property type="entry name" value="YqgF/RNase H-like domain"/>
    <property type="match status" value="1"/>
</dbReference>
<dbReference type="InterPro" id="IPR023319">
    <property type="entry name" value="Tex-like_HTH_dom_sf"/>
</dbReference>
<dbReference type="InterPro" id="IPR010994">
    <property type="entry name" value="RuvA_2-like"/>
</dbReference>
<keyword evidence="3" id="KW-1185">Reference proteome</keyword>
<dbReference type="SMART" id="SM00732">
    <property type="entry name" value="YqgFc"/>
    <property type="match status" value="1"/>
</dbReference>
<organism evidence="2 3">
    <name type="scientific">Anoxybacter fermentans</name>
    <dbReference type="NCBI Taxonomy" id="1323375"/>
    <lineage>
        <taxon>Bacteria</taxon>
        <taxon>Bacillati</taxon>
        <taxon>Bacillota</taxon>
        <taxon>Clostridia</taxon>
        <taxon>Halanaerobiales</taxon>
        <taxon>Anoxybacter</taxon>
    </lineage>
</organism>
<accession>A0A3Q9HS79</accession>
<dbReference type="AlphaFoldDB" id="A0A3Q9HS79"/>
<proteinExistence type="predicted"/>
<dbReference type="SUPFAM" id="SSF53098">
    <property type="entry name" value="Ribonuclease H-like"/>
    <property type="match status" value="1"/>
</dbReference>
<dbReference type="InterPro" id="IPR023323">
    <property type="entry name" value="Tex-like_dom_sf"/>
</dbReference>
<name>A0A3Q9HS79_9FIRM</name>
<dbReference type="SMART" id="SM00316">
    <property type="entry name" value="S1"/>
    <property type="match status" value="1"/>
</dbReference>
<dbReference type="FunFam" id="1.10.10.650:FF:000001">
    <property type="entry name" value="S1 RNA-binding domain 1"/>
    <property type="match status" value="1"/>
</dbReference>
<protein>
    <submittedName>
        <fullName evidence="2">RNA-binding transcriptional accessory protein</fullName>
    </submittedName>
</protein>